<protein>
    <submittedName>
        <fullName evidence="2">Uncharacterized protein</fullName>
    </submittedName>
</protein>
<accession>A0AA39CQN7</accession>
<keyword evidence="3" id="KW-1185">Reference proteome</keyword>
<feature type="compositionally biased region" description="Basic and acidic residues" evidence="1">
    <location>
        <begin position="549"/>
        <end position="567"/>
    </location>
</feature>
<feature type="compositionally biased region" description="Acidic residues" evidence="1">
    <location>
        <begin position="593"/>
        <end position="607"/>
    </location>
</feature>
<sequence>MAPPRKSENKQGVKPGSTQNQVRWTRTEMEHALNSMRQRLAPQITDRALLQQYLEVDNLDVDRAVNRWQTHRARILAGAAPPPSDSSSSSSSDSDGEDDGEGVDEGGIFEGMQANAIAERFNANIEQERRDAALAFRLEIEDSSVGYVVLSPSQAIFFLYICGWDLGVALSRWNSTSLKESFLLLGEFDRMRKPLHREIDVSDEVTLLAQDERLATFINITGRPDWYSLRERLVEADWNLIEAVAAWFRPGVRPERPSSTGNGPGIRVDVNLRELDWPADGDCDAAEGTVMDEGWGQEPNYFAPDNPFPNPPNPVKENPVAATTKPRGTKPIDGRERRNGFLIHIDSSQARETAQIGIRNPELFLIEWICKGKYWYNRFKHNKLGFPEYEAAQNIPPRANPLPEFDWKNQDHINLLNNWRRQVTNRATGYNTRQGSQLWSQEEIDFLISLTEELFQEAKREFKDKTEAELLPLVITNKVKEDWQRRFNAKFTGTIQPGSDKERIDRKSSALMTQRGRIRILVDKYKVTEDKQWFKRQENKKEKAKAKVKVGEKRKRDSSQEVKRESSQEVEEITQGEFESTIATAASDGGESGGEEEEQANDADDEE</sequence>
<name>A0AA39CQN7_9EURO</name>
<organism evidence="2 3">
    <name type="scientific">Cladophialophora chaetospira</name>
    <dbReference type="NCBI Taxonomy" id="386627"/>
    <lineage>
        <taxon>Eukaryota</taxon>
        <taxon>Fungi</taxon>
        <taxon>Dikarya</taxon>
        <taxon>Ascomycota</taxon>
        <taxon>Pezizomycotina</taxon>
        <taxon>Eurotiomycetes</taxon>
        <taxon>Chaetothyriomycetidae</taxon>
        <taxon>Chaetothyriales</taxon>
        <taxon>Herpotrichiellaceae</taxon>
        <taxon>Cladophialophora</taxon>
    </lineage>
</organism>
<dbReference type="AlphaFoldDB" id="A0AA39CQN7"/>
<feature type="region of interest" description="Disordered" evidence="1">
    <location>
        <begin position="75"/>
        <end position="107"/>
    </location>
</feature>
<reference evidence="2" key="1">
    <citation type="submission" date="2022-10" db="EMBL/GenBank/DDBJ databases">
        <title>Culturing micro-colonial fungi from biological soil crusts in the Mojave desert and describing Neophaeococcomyces mojavensis, and introducing the new genera and species Taxawa tesnikishii.</title>
        <authorList>
            <person name="Kurbessoian T."/>
            <person name="Stajich J.E."/>
        </authorList>
    </citation>
    <scope>NUCLEOTIDE SEQUENCE</scope>
    <source>
        <strain evidence="2">TK_41</strain>
    </source>
</reference>
<feature type="compositionally biased region" description="Acidic residues" evidence="1">
    <location>
        <begin position="94"/>
        <end position="104"/>
    </location>
</feature>
<evidence type="ECO:0000256" key="1">
    <source>
        <dbReference type="SAM" id="MobiDB-lite"/>
    </source>
</evidence>
<feature type="compositionally biased region" description="Basic and acidic residues" evidence="1">
    <location>
        <begin position="1"/>
        <end position="11"/>
    </location>
</feature>
<comment type="caution">
    <text evidence="2">The sequence shown here is derived from an EMBL/GenBank/DDBJ whole genome shotgun (WGS) entry which is preliminary data.</text>
</comment>
<proteinExistence type="predicted"/>
<gene>
    <name evidence="2" type="ORF">H2200_000124</name>
</gene>
<evidence type="ECO:0000313" key="3">
    <source>
        <dbReference type="Proteomes" id="UP001172673"/>
    </source>
</evidence>
<dbReference type="EMBL" id="JAPDRK010000001">
    <property type="protein sequence ID" value="KAJ9616406.1"/>
    <property type="molecule type" value="Genomic_DNA"/>
</dbReference>
<feature type="region of interest" description="Disordered" evidence="1">
    <location>
        <begin position="1"/>
        <end position="26"/>
    </location>
</feature>
<feature type="region of interest" description="Disordered" evidence="1">
    <location>
        <begin position="544"/>
        <end position="607"/>
    </location>
</feature>
<evidence type="ECO:0000313" key="2">
    <source>
        <dbReference type="EMBL" id="KAJ9616406.1"/>
    </source>
</evidence>
<dbReference type="Proteomes" id="UP001172673">
    <property type="component" value="Unassembled WGS sequence"/>
</dbReference>